<dbReference type="EMBL" id="CP050296">
    <property type="protein sequence ID" value="QND55835.1"/>
    <property type="molecule type" value="Genomic_DNA"/>
</dbReference>
<dbReference type="InterPro" id="IPR032710">
    <property type="entry name" value="NTF2-like_dom_sf"/>
</dbReference>
<evidence type="ECO:0000313" key="1">
    <source>
        <dbReference type="EMBL" id="QND55835.1"/>
    </source>
</evidence>
<dbReference type="Pfam" id="PF07366">
    <property type="entry name" value="SnoaL"/>
    <property type="match status" value="1"/>
</dbReference>
<dbReference type="Proteomes" id="UP000515465">
    <property type="component" value="Chromosome"/>
</dbReference>
<dbReference type="Gene3D" id="3.10.450.50">
    <property type="match status" value="1"/>
</dbReference>
<evidence type="ECO:0000313" key="2">
    <source>
        <dbReference type="Proteomes" id="UP000515465"/>
    </source>
</evidence>
<sequence length="153" mass="16874">MRNPADLAHLFADIMNSHNAERFAELVSEDYVNHNPGVRPGLAGVVEFMGHWFETLSDTHVVVEDAFAVGDRVVGRYTYTARHTGPFIGVPASGAEITMRSIDIWRIEGDRFVEHWDELNLQEVLHQMGAYPTGAYPTGANPTGANPTQGAPR</sequence>
<dbReference type="GO" id="GO:0030638">
    <property type="term" value="P:polyketide metabolic process"/>
    <property type="evidence" value="ECO:0007669"/>
    <property type="project" value="InterPro"/>
</dbReference>
<dbReference type="InterPro" id="IPR009959">
    <property type="entry name" value="Cyclase_SnoaL-like"/>
</dbReference>
<dbReference type="PANTHER" id="PTHR38436:SF1">
    <property type="entry name" value="ESTER CYCLASE"/>
    <property type="match status" value="1"/>
</dbReference>
<dbReference type="RefSeq" id="WP_183461529.1">
    <property type="nucleotide sequence ID" value="NZ_CP050296.1"/>
</dbReference>
<dbReference type="PANTHER" id="PTHR38436">
    <property type="entry name" value="POLYKETIDE CYCLASE SNOAL-LIKE DOMAIN"/>
    <property type="match status" value="1"/>
</dbReference>
<name>A0A7G6SMV3_9HYPH</name>
<dbReference type="SUPFAM" id="SSF54427">
    <property type="entry name" value="NTF2-like"/>
    <property type="match status" value="1"/>
</dbReference>
<reference evidence="1" key="1">
    <citation type="journal article" date="2020" name="Mol. Plant Microbe Interact.">
        <title>Complete genome sequences of four natural Pseudomonas isolates that catabolize a wide range of aromatic compounds relevant to lignin valorization.</title>
        <authorList>
            <person name="Hatmaker E.A."/>
            <person name="Presle G."/>
            <person name="Cannon O."/>
            <person name="Guss A.M."/>
            <person name="Elkins J.G."/>
        </authorList>
    </citation>
    <scope>NUCLEOTIDE SEQUENCE</scope>
    <source>
        <strain evidence="1">583</strain>
    </source>
</reference>
<accession>A0A7G6SMV3</accession>
<dbReference type="AlphaFoldDB" id="A0A7G6SMV3"/>
<gene>
    <name evidence="1" type="ORF">HB778_03590</name>
</gene>
<proteinExistence type="predicted"/>
<organism evidence="1 2">
    <name type="scientific">Mesorhizobium huakuii</name>
    <dbReference type="NCBI Taxonomy" id="28104"/>
    <lineage>
        <taxon>Bacteria</taxon>
        <taxon>Pseudomonadati</taxon>
        <taxon>Pseudomonadota</taxon>
        <taxon>Alphaproteobacteria</taxon>
        <taxon>Hyphomicrobiales</taxon>
        <taxon>Phyllobacteriaceae</taxon>
        <taxon>Mesorhizobium</taxon>
    </lineage>
</organism>
<protein>
    <submittedName>
        <fullName evidence="1">Ester cyclase</fullName>
    </submittedName>
</protein>